<dbReference type="Proteomes" id="UP000228777">
    <property type="component" value="Unassembled WGS sequence"/>
</dbReference>
<comment type="cofactor">
    <cofactor evidence="7">
        <name>Mg(2+)</name>
        <dbReference type="ChEBI" id="CHEBI:18420"/>
    </cofactor>
    <text evidence="7">Binds 1 Mg(2+) ion per subunit.</text>
</comment>
<keyword evidence="7" id="KW-0862">Zinc</keyword>
<dbReference type="Gene3D" id="1.10.1790.20">
    <property type="match status" value="1"/>
</dbReference>
<name>A0A2M6Z3D2_9BACT</name>
<evidence type="ECO:0000256" key="6">
    <source>
        <dbReference type="ARBA" id="ARBA00048552"/>
    </source>
</evidence>
<evidence type="ECO:0000256" key="9">
    <source>
        <dbReference type="SAM" id="Coils"/>
    </source>
</evidence>
<dbReference type="GO" id="GO:0008270">
    <property type="term" value="F:zinc ion binding"/>
    <property type="evidence" value="ECO:0007669"/>
    <property type="project" value="UniProtKB-UniRule"/>
</dbReference>
<feature type="binding site" evidence="7">
    <location>
        <position position="504"/>
    </location>
    <ligand>
        <name>Mg(2+)</name>
        <dbReference type="ChEBI" id="CHEBI:18420"/>
    </ligand>
</feature>
<dbReference type="InterPro" id="IPR006592">
    <property type="entry name" value="RNA_pol_N"/>
</dbReference>
<dbReference type="AlphaFoldDB" id="A0A2M6Z3D2"/>
<dbReference type="GO" id="GO:0000287">
    <property type="term" value="F:magnesium ion binding"/>
    <property type="evidence" value="ECO:0007669"/>
    <property type="project" value="UniProtKB-UniRule"/>
</dbReference>
<feature type="binding site" evidence="7">
    <location>
        <position position="500"/>
    </location>
    <ligand>
        <name>Mg(2+)</name>
        <dbReference type="ChEBI" id="CHEBI:18420"/>
    </ligand>
</feature>
<dbReference type="InterPro" id="IPR000722">
    <property type="entry name" value="RNA_pol_asu"/>
</dbReference>
<dbReference type="InterPro" id="IPR007066">
    <property type="entry name" value="RNA_pol_Rpb1_3"/>
</dbReference>
<protein>
    <recommendedName>
        <fullName evidence="7">DNA-directed RNA polymerase subunit beta'</fullName>
        <shortName evidence="7">RNAP subunit beta'</shortName>
        <ecNumber evidence="7">2.7.7.6</ecNumber>
    </recommendedName>
    <alternativeName>
        <fullName evidence="7">RNA polymerase subunit beta'</fullName>
    </alternativeName>
    <alternativeName>
        <fullName evidence="7">Transcriptase subunit beta'</fullName>
    </alternativeName>
</protein>
<feature type="binding site" evidence="7">
    <location>
        <position position="903"/>
    </location>
    <ligand>
        <name>Zn(2+)</name>
        <dbReference type="ChEBI" id="CHEBI:29105"/>
        <label>2</label>
    </ligand>
</feature>
<accession>A0A2M6Z3D2</accession>
<dbReference type="Gene3D" id="1.10.274.100">
    <property type="entry name" value="RNA polymerase Rpb1, domain 3"/>
    <property type="match status" value="1"/>
</dbReference>
<dbReference type="Pfam" id="PF04998">
    <property type="entry name" value="RNA_pol_Rpb1_5"/>
    <property type="match status" value="1"/>
</dbReference>
<dbReference type="Gene3D" id="4.10.860.120">
    <property type="entry name" value="RNA polymerase II, clamp domain"/>
    <property type="match status" value="1"/>
</dbReference>
<dbReference type="Pfam" id="PF04997">
    <property type="entry name" value="RNA_pol_Rpb1_1"/>
    <property type="match status" value="1"/>
</dbReference>
<dbReference type="Gene3D" id="1.10.132.30">
    <property type="match status" value="1"/>
</dbReference>
<comment type="function">
    <text evidence="7 8">DNA-dependent RNA polymerase catalyzes the transcription of DNA into RNA using the four ribonucleoside triphosphates as substrates.</text>
</comment>
<feature type="binding site" evidence="7">
    <location>
        <position position="59"/>
    </location>
    <ligand>
        <name>Zn(2+)</name>
        <dbReference type="ChEBI" id="CHEBI:29105"/>
        <label>1</label>
    </ligand>
</feature>
<proteinExistence type="inferred from homology"/>
<comment type="caution">
    <text evidence="11">The sequence shown here is derived from an EMBL/GenBank/DDBJ whole genome shotgun (WGS) entry which is preliminary data.</text>
</comment>
<keyword evidence="1 7" id="KW-0240">DNA-directed RNA polymerase</keyword>
<reference evidence="12" key="1">
    <citation type="submission" date="2017-09" db="EMBL/GenBank/DDBJ databases">
        <title>Depth-based differentiation of microbial function through sediment-hosted aquifers and enrichment of novel symbionts in the deep terrestrial subsurface.</title>
        <authorList>
            <person name="Probst A.J."/>
            <person name="Ladd B."/>
            <person name="Jarett J.K."/>
            <person name="Geller-Mcgrath D.E."/>
            <person name="Sieber C.M.K."/>
            <person name="Emerson J.B."/>
            <person name="Anantharaman K."/>
            <person name="Thomas B.C."/>
            <person name="Malmstrom R."/>
            <person name="Stieglmeier M."/>
            <person name="Klingl A."/>
            <person name="Woyke T."/>
            <person name="Ryan C.M."/>
            <person name="Banfield J.F."/>
        </authorList>
    </citation>
    <scope>NUCLEOTIDE SEQUENCE [LARGE SCALE GENOMIC DNA]</scope>
</reference>
<keyword evidence="3 7" id="KW-0548">Nucleotidyltransferase</keyword>
<dbReference type="GO" id="GO:0003899">
    <property type="term" value="F:DNA-directed RNA polymerase activity"/>
    <property type="evidence" value="ECO:0007669"/>
    <property type="project" value="UniProtKB-UniRule"/>
</dbReference>
<comment type="catalytic activity">
    <reaction evidence="6 7 8">
        <text>RNA(n) + a ribonucleoside 5'-triphosphate = RNA(n+1) + diphosphate</text>
        <dbReference type="Rhea" id="RHEA:21248"/>
        <dbReference type="Rhea" id="RHEA-COMP:14527"/>
        <dbReference type="Rhea" id="RHEA-COMP:17342"/>
        <dbReference type="ChEBI" id="CHEBI:33019"/>
        <dbReference type="ChEBI" id="CHEBI:61557"/>
        <dbReference type="ChEBI" id="CHEBI:140395"/>
        <dbReference type="EC" id="2.7.7.6"/>
    </reaction>
</comment>
<dbReference type="GO" id="GO:0000428">
    <property type="term" value="C:DNA-directed RNA polymerase complex"/>
    <property type="evidence" value="ECO:0007669"/>
    <property type="project" value="UniProtKB-KW"/>
</dbReference>
<dbReference type="Gene3D" id="1.10.150.390">
    <property type="match status" value="1"/>
</dbReference>
<keyword evidence="2 7" id="KW-0808">Transferase</keyword>
<dbReference type="EMBL" id="PEWP01000025">
    <property type="protein sequence ID" value="PIU46896.1"/>
    <property type="molecule type" value="Genomic_DNA"/>
</dbReference>
<feature type="binding site" evidence="7">
    <location>
        <position position="61"/>
    </location>
    <ligand>
        <name>Zn(2+)</name>
        <dbReference type="ChEBI" id="CHEBI:29105"/>
        <label>1</label>
    </ligand>
</feature>
<comment type="similarity">
    <text evidence="7 8">Belongs to the RNA polymerase beta' chain family.</text>
</comment>
<keyword evidence="4 7" id="KW-0479">Metal-binding</keyword>
<evidence type="ECO:0000256" key="1">
    <source>
        <dbReference type="ARBA" id="ARBA00022478"/>
    </source>
</evidence>
<evidence type="ECO:0000259" key="10">
    <source>
        <dbReference type="SMART" id="SM00663"/>
    </source>
</evidence>
<comment type="cofactor">
    <cofactor evidence="7">
        <name>Zn(2+)</name>
        <dbReference type="ChEBI" id="CHEBI:29105"/>
    </cofactor>
    <text evidence="7">Binds 2 Zn(2+) ions per subunit.</text>
</comment>
<evidence type="ECO:0000256" key="4">
    <source>
        <dbReference type="ARBA" id="ARBA00022723"/>
    </source>
</evidence>
<evidence type="ECO:0000313" key="11">
    <source>
        <dbReference type="EMBL" id="PIU46896.1"/>
    </source>
</evidence>
<dbReference type="CDD" id="cd01609">
    <property type="entry name" value="RNAP_beta'_N"/>
    <property type="match status" value="1"/>
</dbReference>
<dbReference type="HAMAP" id="MF_01322">
    <property type="entry name" value="RNApol_bact_RpoC"/>
    <property type="match status" value="1"/>
</dbReference>
<keyword evidence="7" id="KW-0460">Magnesium</keyword>
<organism evidence="11 12">
    <name type="scientific">bacterium (Candidatus Gribaldobacteria) CG07_land_8_20_14_0_80_33_18</name>
    <dbReference type="NCBI Taxonomy" id="2014272"/>
    <lineage>
        <taxon>Bacteria</taxon>
        <taxon>Candidatus Gribaldobacteria</taxon>
    </lineage>
</organism>
<dbReference type="SUPFAM" id="SSF64484">
    <property type="entry name" value="beta and beta-prime subunits of DNA dependent RNA-polymerase"/>
    <property type="match status" value="1"/>
</dbReference>
<dbReference type="InterPro" id="IPR007081">
    <property type="entry name" value="RNA_pol_Rpb1_5"/>
</dbReference>
<feature type="binding site" evidence="7">
    <location>
        <position position="77"/>
    </location>
    <ligand>
        <name>Zn(2+)</name>
        <dbReference type="ChEBI" id="CHEBI:29105"/>
        <label>1</label>
    </ligand>
</feature>
<feature type="binding site" evidence="7">
    <location>
        <position position="836"/>
    </location>
    <ligand>
        <name>Zn(2+)</name>
        <dbReference type="ChEBI" id="CHEBI:29105"/>
        <label>2</label>
    </ligand>
</feature>
<comment type="subunit">
    <text evidence="7">The RNAP catalytic core consists of 2 alpha, 1 beta, 1 beta' and 1 omega subunit. When a sigma factor is associated with the core the holoenzyme is formed, which can initiate transcription.</text>
</comment>
<dbReference type="PANTHER" id="PTHR19376:SF54">
    <property type="entry name" value="DNA-DIRECTED RNA POLYMERASE SUBUNIT BETA"/>
    <property type="match status" value="1"/>
</dbReference>
<feature type="binding site" evidence="7">
    <location>
        <position position="74"/>
    </location>
    <ligand>
        <name>Zn(2+)</name>
        <dbReference type="ChEBI" id="CHEBI:29105"/>
        <label>1</label>
    </ligand>
</feature>
<dbReference type="InterPro" id="IPR012754">
    <property type="entry name" value="DNA-dir_RpoC_beta_prime_bact"/>
</dbReference>
<feature type="domain" description="RNA polymerase N-terminal" evidence="10">
    <location>
        <begin position="272"/>
        <end position="554"/>
    </location>
</feature>
<dbReference type="CDD" id="cd02655">
    <property type="entry name" value="RNAP_beta'_C"/>
    <property type="match status" value="1"/>
</dbReference>
<dbReference type="GO" id="GO:0006351">
    <property type="term" value="P:DNA-templated transcription"/>
    <property type="evidence" value="ECO:0007669"/>
    <property type="project" value="UniProtKB-UniRule"/>
</dbReference>
<dbReference type="Gene3D" id="1.10.40.90">
    <property type="match status" value="1"/>
</dbReference>
<dbReference type="Pfam" id="PF04983">
    <property type="entry name" value="RNA_pol_Rpb1_3"/>
    <property type="match status" value="1"/>
</dbReference>
<evidence type="ECO:0000256" key="2">
    <source>
        <dbReference type="ARBA" id="ARBA00022679"/>
    </source>
</evidence>
<keyword evidence="5 7" id="KW-0804">Transcription</keyword>
<evidence type="ECO:0000256" key="7">
    <source>
        <dbReference type="HAMAP-Rule" id="MF_01322"/>
    </source>
</evidence>
<dbReference type="InterPro" id="IPR044893">
    <property type="entry name" value="RNA_pol_Rpb1_clamp_domain"/>
</dbReference>
<feature type="coiled-coil region" evidence="9">
    <location>
        <begin position="137"/>
        <end position="188"/>
    </location>
</feature>
<dbReference type="InterPro" id="IPR038120">
    <property type="entry name" value="Rpb1_funnel_sf"/>
</dbReference>
<dbReference type="InterPro" id="IPR042102">
    <property type="entry name" value="RNA_pol_Rpb1_3_sf"/>
</dbReference>
<evidence type="ECO:0000256" key="5">
    <source>
        <dbReference type="ARBA" id="ARBA00023163"/>
    </source>
</evidence>
<evidence type="ECO:0000256" key="3">
    <source>
        <dbReference type="ARBA" id="ARBA00022695"/>
    </source>
</evidence>
<evidence type="ECO:0000313" key="12">
    <source>
        <dbReference type="Proteomes" id="UP000228777"/>
    </source>
</evidence>
<feature type="binding site" evidence="7">
    <location>
        <position position="502"/>
    </location>
    <ligand>
        <name>Mg(2+)</name>
        <dbReference type="ChEBI" id="CHEBI:18420"/>
    </ligand>
</feature>
<dbReference type="PANTHER" id="PTHR19376">
    <property type="entry name" value="DNA-DIRECTED RNA POLYMERASE"/>
    <property type="match status" value="1"/>
</dbReference>
<dbReference type="GO" id="GO:0003677">
    <property type="term" value="F:DNA binding"/>
    <property type="evidence" value="ECO:0007669"/>
    <property type="project" value="UniProtKB-UniRule"/>
</dbReference>
<gene>
    <name evidence="7 11" type="primary">rpoC</name>
    <name evidence="11" type="ORF">COS93_01420</name>
</gene>
<sequence>MYVSDFKSIRIKLASSGEILKWSHGEVIKAETINYRTQKPEKDGLFCEKIFGPTKDYECYCGKYKGIRYKGIICDRCQVEVTRSSVRRERMGHISLASPCSHIWFLRGMPSRIGMVLDIPMLQLEKIIYFAAYIIKKVNEEAKKKILEEIEKEYKNKVKSQKSKVKSKEVVKKALEELRIARDRTKEEVLLIKPLKVLAETEYRELSLKYGEIFEAGTGAETLRNIFKEINLKKEIEKLEKDLKETKPVSYKKTLIRLRFFRAMEKAGIRPEWMFLEILPVLPSDLRPMVQLDGGRYASSDLNDLYRRVINRNNRLKYLLEISAPEVIIRNEKRMLQEAVDALLDNGMRKGQTTTATTGGRRLLKSLADILKGKQGRFRKNLLGKRVDYSGRSVIAVGPELLLSQCGIPKILALEIFKPFVIKKLLDSELAYNIRGATKLIEEGTPEVFAALEEVVADKLVLLNRAPTLHRLGIQAFKPILIEGEAIKIHPLVCRAFNADFDGDQMAVHVPLSEEAQKEAKTLMFSVKNLLKPATGTPIIVPQQDIVLGCYLLTQIKENEKGEGKIFSSPEEVILNYELGKISLGAKIKIPENTLKRSETFKFNKLKLIETNCGRIIFNSILPDDYQYLNLVVDSKILSQIITDLMGKHSEEEVVEILDRIKELGFEYSTLSGISLGMDDLIVPKGKKELIEKAEKEIDVIENYFKKEFLTLEEKRSKTIGVWQQTKQKVEKLVYETLPKDGPVHSIVGSGARGGWVQLIQMVGMKGLVINPAGKIIELPIKHCYKEGFDVLEYFISTHGGRKGTVDTALRTSASGYLTRRLVDVANEVIISEEDCADKEGTILYRSDAEEIGQDFTFELVSRISLEDIKGIIKKNETIDREKAKKINQTQIKQIRVRSPLSCKATRGICQKCYGWEMGRNKLANIGDAVGVVAAQSIGEPGTQLTMRTFHYGGVAGGGDITQGLPRVEEIFELREPKGLAQMSEIDGKVEDIDNKNRIIKISFKENDKKKIVEYEIPQGVAIWVKNGEKIKKGQQLCEGNLDLKKLYKTKGKEETQRYIIKEVQKIYIAEGVDIHRKHIETIANQMFSRIRIKDGGDSFWLPGQIVTRTEFEETKKELKLQDKNPPKGIPVFLGISKIALTSASFLAAASFQETSRVLIKAALEGREDKLYSLKENVILGKLIPAGTGYKKHG</sequence>
<feature type="binding site" evidence="7">
    <location>
        <position position="913"/>
    </location>
    <ligand>
        <name>Zn(2+)</name>
        <dbReference type="ChEBI" id="CHEBI:29105"/>
        <label>2</label>
    </ligand>
</feature>
<dbReference type="InterPro" id="IPR007080">
    <property type="entry name" value="RNA_pol_Rpb1_1"/>
</dbReference>
<keyword evidence="9" id="KW-0175">Coiled coil</keyword>
<dbReference type="Gene3D" id="2.40.40.20">
    <property type="match status" value="1"/>
</dbReference>
<dbReference type="Gene3D" id="2.40.50.100">
    <property type="match status" value="1"/>
</dbReference>
<dbReference type="InterPro" id="IPR045867">
    <property type="entry name" value="DNA-dir_RpoC_beta_prime"/>
</dbReference>
<dbReference type="NCBIfam" id="TIGR02386">
    <property type="entry name" value="rpoC_TIGR"/>
    <property type="match status" value="1"/>
</dbReference>
<dbReference type="Pfam" id="PF00623">
    <property type="entry name" value="RNA_pol_Rpb1_2"/>
    <property type="match status" value="2"/>
</dbReference>
<evidence type="ECO:0000256" key="8">
    <source>
        <dbReference type="RuleBase" id="RU004279"/>
    </source>
</evidence>
<dbReference type="EC" id="2.7.7.6" evidence="7"/>
<dbReference type="SMART" id="SM00663">
    <property type="entry name" value="RPOLA_N"/>
    <property type="match status" value="1"/>
</dbReference>
<feature type="binding site" evidence="7">
    <location>
        <position position="910"/>
    </location>
    <ligand>
        <name>Zn(2+)</name>
        <dbReference type="ChEBI" id="CHEBI:29105"/>
        <label>2</label>
    </ligand>
</feature>